<dbReference type="PANTHER" id="PTHR34535:SF3">
    <property type="entry name" value="HYDROGENASE MATURATION FACTOR HYPA"/>
    <property type="match status" value="1"/>
</dbReference>
<evidence type="ECO:0000256" key="1">
    <source>
        <dbReference type="ARBA" id="ARBA00022596"/>
    </source>
</evidence>
<reference evidence="5 6" key="1">
    <citation type="submission" date="2019-06" db="EMBL/GenBank/DDBJ databases">
        <title>Genome sequence of Litorilinea aerophila BAA-2444.</title>
        <authorList>
            <person name="Maclea K.S."/>
            <person name="Maurais E.G."/>
            <person name="Iannazzi L.C."/>
        </authorList>
    </citation>
    <scope>NUCLEOTIDE SEQUENCE [LARGE SCALE GENOMIC DNA]</scope>
    <source>
        <strain evidence="5 6">ATCC BAA-2444</strain>
    </source>
</reference>
<dbReference type="NCBIfam" id="TIGR00100">
    <property type="entry name" value="hypA"/>
    <property type="match status" value="1"/>
</dbReference>
<dbReference type="EMBL" id="VIGC01000050">
    <property type="protein sequence ID" value="TQE93117.1"/>
    <property type="molecule type" value="Genomic_DNA"/>
</dbReference>
<organism evidence="5 6">
    <name type="scientific">Litorilinea aerophila</name>
    <dbReference type="NCBI Taxonomy" id="1204385"/>
    <lineage>
        <taxon>Bacteria</taxon>
        <taxon>Bacillati</taxon>
        <taxon>Chloroflexota</taxon>
        <taxon>Caldilineae</taxon>
        <taxon>Caldilineales</taxon>
        <taxon>Caldilineaceae</taxon>
        <taxon>Litorilinea</taxon>
    </lineage>
</organism>
<keyword evidence="6" id="KW-1185">Reference proteome</keyword>
<dbReference type="PANTHER" id="PTHR34535">
    <property type="entry name" value="HYDROGENASE MATURATION FACTOR HYPA"/>
    <property type="match status" value="1"/>
</dbReference>
<feature type="binding site" evidence="4">
    <location>
        <position position="87"/>
    </location>
    <ligand>
        <name>Zn(2+)</name>
        <dbReference type="ChEBI" id="CHEBI:29105"/>
    </ligand>
</feature>
<dbReference type="GO" id="GO:0051604">
    <property type="term" value="P:protein maturation"/>
    <property type="evidence" value="ECO:0007669"/>
    <property type="project" value="InterPro"/>
</dbReference>
<keyword evidence="2 4" id="KW-0479">Metal-binding</keyword>
<feature type="binding site" evidence="4">
    <location>
        <position position="104"/>
    </location>
    <ligand>
        <name>Zn(2+)</name>
        <dbReference type="ChEBI" id="CHEBI:29105"/>
    </ligand>
</feature>
<proteinExistence type="inferred from homology"/>
<keyword evidence="1 4" id="KW-0533">Nickel</keyword>
<gene>
    <name evidence="4 5" type="primary">hypA</name>
    <name evidence="5" type="ORF">FKZ61_22795</name>
</gene>
<sequence>MSLGRIFSTWYNGAMHELAITQHLLDLTLAHARAAQARKVTHLYLVIGQLSSIVDDSVQFYWEQIARGTLAADAQLHFRRVPAWLQCQGCGAETPLDAQADFRCPVCKSPAVQVVGGDEFRLESIEVE</sequence>
<dbReference type="InParanoid" id="A0A540V8L3"/>
<dbReference type="AlphaFoldDB" id="A0A540V8L3"/>
<feature type="binding site" evidence="4">
    <location>
        <position position="107"/>
    </location>
    <ligand>
        <name>Zn(2+)</name>
        <dbReference type="ChEBI" id="CHEBI:29105"/>
    </ligand>
</feature>
<dbReference type="Pfam" id="PF01155">
    <property type="entry name" value="HypA"/>
    <property type="match status" value="1"/>
</dbReference>
<evidence type="ECO:0000313" key="6">
    <source>
        <dbReference type="Proteomes" id="UP000317371"/>
    </source>
</evidence>
<feature type="binding site" evidence="4">
    <location>
        <position position="16"/>
    </location>
    <ligand>
        <name>Ni(2+)</name>
        <dbReference type="ChEBI" id="CHEBI:49786"/>
    </ligand>
</feature>
<evidence type="ECO:0000313" key="5">
    <source>
        <dbReference type="EMBL" id="TQE93117.1"/>
    </source>
</evidence>
<dbReference type="Proteomes" id="UP000317371">
    <property type="component" value="Unassembled WGS sequence"/>
</dbReference>
<dbReference type="InterPro" id="IPR000688">
    <property type="entry name" value="HypA/HybF"/>
</dbReference>
<comment type="function">
    <text evidence="4">Involved in the maturation of [NiFe] hydrogenases. Required for nickel insertion into the metal center of the hydrogenase.</text>
</comment>
<comment type="caution">
    <text evidence="5">The sequence shown here is derived from an EMBL/GenBank/DDBJ whole genome shotgun (WGS) entry which is preliminary data.</text>
</comment>
<accession>A0A540V8L3</accession>
<feature type="binding site" evidence="4">
    <location>
        <position position="90"/>
    </location>
    <ligand>
        <name>Zn(2+)</name>
        <dbReference type="ChEBI" id="CHEBI:29105"/>
    </ligand>
</feature>
<evidence type="ECO:0000256" key="2">
    <source>
        <dbReference type="ARBA" id="ARBA00022723"/>
    </source>
</evidence>
<keyword evidence="3 4" id="KW-0862">Zinc</keyword>
<dbReference type="OrthoDB" id="9800361at2"/>
<dbReference type="Gene3D" id="3.30.2320.80">
    <property type="match status" value="1"/>
</dbReference>
<dbReference type="HAMAP" id="MF_00213">
    <property type="entry name" value="HypA_HybF"/>
    <property type="match status" value="1"/>
</dbReference>
<protein>
    <recommendedName>
        <fullName evidence="4">Hydrogenase maturation factor HypA</fullName>
    </recommendedName>
</protein>
<dbReference type="GO" id="GO:0008270">
    <property type="term" value="F:zinc ion binding"/>
    <property type="evidence" value="ECO:0007669"/>
    <property type="project" value="UniProtKB-UniRule"/>
</dbReference>
<dbReference type="PIRSF" id="PIRSF004761">
    <property type="entry name" value="Hydrgn_mat_HypA"/>
    <property type="match status" value="1"/>
</dbReference>
<evidence type="ECO:0000256" key="3">
    <source>
        <dbReference type="ARBA" id="ARBA00022833"/>
    </source>
</evidence>
<comment type="similarity">
    <text evidence="4">Belongs to the HypA/HybF family.</text>
</comment>
<dbReference type="GO" id="GO:0016151">
    <property type="term" value="F:nickel cation binding"/>
    <property type="evidence" value="ECO:0007669"/>
    <property type="project" value="UniProtKB-UniRule"/>
</dbReference>
<name>A0A540V8L3_9CHLR</name>
<evidence type="ECO:0000256" key="4">
    <source>
        <dbReference type="HAMAP-Rule" id="MF_00213"/>
    </source>
</evidence>